<dbReference type="PANTHER" id="PTHR38682">
    <property type="entry name" value="V-TYPE ATP SYNTHASE SUBUNIT C"/>
    <property type="match status" value="1"/>
</dbReference>
<organism evidence="4 5">
    <name type="scientific">Candidatus Weimeria bifida</name>
    <dbReference type="NCBI Taxonomy" id="2599074"/>
    <lineage>
        <taxon>Bacteria</taxon>
        <taxon>Bacillati</taxon>
        <taxon>Bacillota</taxon>
        <taxon>Clostridia</taxon>
        <taxon>Lachnospirales</taxon>
        <taxon>Lachnospiraceae</taxon>
        <taxon>Candidatus Weimeria</taxon>
    </lineage>
</organism>
<name>A0A6N7IZ15_9FIRM</name>
<gene>
    <name evidence="4" type="ORF">FRC54_02490</name>
</gene>
<dbReference type="Gene3D" id="1.10.132.50">
    <property type="entry name" value="ATP synthase (C/AC39) subunit, domain 3"/>
    <property type="match status" value="1"/>
</dbReference>
<reference evidence="4" key="1">
    <citation type="journal article" date="2020" name="Appl. Environ. Microbiol.">
        <title>Medium-Chain Fatty Acid Synthesis by 'Candidatus Weimeria bifida' gen. nov., sp. nov., and 'Candidatus Pseudoramibacter fermentans' sp. nov.</title>
        <authorList>
            <person name="Scarborough M.J."/>
            <person name="Myers K.S."/>
            <person name="Donohue T.J."/>
            <person name="Noguera D.R."/>
        </authorList>
    </citation>
    <scope>NUCLEOTIDE SEQUENCE</scope>
    <source>
        <strain evidence="4">LCO1.1</strain>
    </source>
</reference>
<keyword evidence="2" id="KW-0813">Transport</keyword>
<dbReference type="InterPro" id="IPR035067">
    <property type="entry name" value="V-type_ATPase_csu/dsu"/>
</dbReference>
<dbReference type="Proteomes" id="UP000460257">
    <property type="component" value="Unassembled WGS sequence"/>
</dbReference>
<dbReference type="Gene3D" id="1.20.1690.10">
    <property type="entry name" value="V-type ATP synthase subunit C domain"/>
    <property type="match status" value="2"/>
</dbReference>
<dbReference type="InterPro" id="IPR036079">
    <property type="entry name" value="ATPase_csu/dsu_sf"/>
</dbReference>
<protein>
    <submittedName>
        <fullName evidence="4">V-type ATPase subunit</fullName>
    </submittedName>
</protein>
<comment type="caution">
    <text evidence="4">The sequence shown here is derived from an EMBL/GenBank/DDBJ whole genome shotgun (WGS) entry which is preliminary data.</text>
</comment>
<dbReference type="InterPro" id="IPR002843">
    <property type="entry name" value="ATPase_V0-cplx_csu/dsu"/>
</dbReference>
<keyword evidence="5" id="KW-1185">Reference proteome</keyword>
<evidence type="ECO:0000256" key="3">
    <source>
        <dbReference type="ARBA" id="ARBA00023065"/>
    </source>
</evidence>
<dbReference type="PANTHER" id="PTHR38682:SF1">
    <property type="entry name" value="V-TYPE ATP SYNTHASE SUBUNIT C"/>
    <property type="match status" value="1"/>
</dbReference>
<sequence>MSEKQYTYAVARIRAKELTLLNDAFLEQLISAKSVNEDMALLSEKGWKGRENSEKQDPLDVLSYEEEKTYRTVLEMVDDPHAFDVFLLKKDFHNLKAAVKETFAGKAFADIYVNGGTIEPEKIRDAVKEGDFTSLPESMSKAGKKALDTLLHYRDGQLCDIIIDRACLDEIKKASTKNKNALIRRYGELTVALADIKTAVRGAHAKKDLEFFTEALAECDTLDIKRLAEAASLTVDDIYDYLENTEYKDAVDSLKKSFFAFEKWCKDALMDSIRPEKAHPFTIGPLAAYILARESEIDSVRMILTGKENDLPDQMIRERISRTYV</sequence>
<dbReference type="SUPFAM" id="SSF103486">
    <property type="entry name" value="V-type ATP synthase subunit C"/>
    <property type="match status" value="1"/>
</dbReference>
<dbReference type="InterPro" id="IPR044911">
    <property type="entry name" value="V-type_ATPase_csu/dsu_dom_3"/>
</dbReference>
<evidence type="ECO:0000256" key="1">
    <source>
        <dbReference type="ARBA" id="ARBA00006709"/>
    </source>
</evidence>
<accession>A0A6N7IZ15</accession>
<evidence type="ECO:0000313" key="5">
    <source>
        <dbReference type="Proteomes" id="UP000460257"/>
    </source>
</evidence>
<dbReference type="EMBL" id="VOGC01000002">
    <property type="protein sequence ID" value="MQN00846.1"/>
    <property type="molecule type" value="Genomic_DNA"/>
</dbReference>
<proteinExistence type="inferred from homology"/>
<evidence type="ECO:0000313" key="4">
    <source>
        <dbReference type="EMBL" id="MQN00846.1"/>
    </source>
</evidence>
<evidence type="ECO:0000256" key="2">
    <source>
        <dbReference type="ARBA" id="ARBA00022448"/>
    </source>
</evidence>
<comment type="similarity">
    <text evidence="1">Belongs to the V-ATPase V0D/AC39 subunit family.</text>
</comment>
<dbReference type="Pfam" id="PF01992">
    <property type="entry name" value="vATP-synt_AC39"/>
    <property type="match status" value="1"/>
</dbReference>
<dbReference type="InterPro" id="IPR050873">
    <property type="entry name" value="V-ATPase_V0D/AC39_subunit"/>
</dbReference>
<dbReference type="AlphaFoldDB" id="A0A6N7IZ15"/>
<keyword evidence="3" id="KW-0406">Ion transport</keyword>
<dbReference type="GO" id="GO:0046961">
    <property type="term" value="F:proton-transporting ATPase activity, rotational mechanism"/>
    <property type="evidence" value="ECO:0007669"/>
    <property type="project" value="InterPro"/>
</dbReference>